<feature type="domain" description="PH" evidence="4">
    <location>
        <begin position="140"/>
        <end position="238"/>
    </location>
</feature>
<dbReference type="Pfam" id="PF00169">
    <property type="entry name" value="PH"/>
    <property type="match status" value="1"/>
</dbReference>
<name>A0A4W3IY02_CALMI</name>
<dbReference type="SUPFAM" id="SSF50729">
    <property type="entry name" value="PH domain-like"/>
    <property type="match status" value="1"/>
</dbReference>
<keyword evidence="2" id="KW-0963">Cytoplasm</keyword>
<evidence type="ECO:0000313" key="5">
    <source>
        <dbReference type="Ensembl" id="ENSCMIP00000034407.1"/>
    </source>
</evidence>
<reference evidence="5" key="4">
    <citation type="submission" date="2025-08" db="UniProtKB">
        <authorList>
            <consortium name="Ensembl"/>
        </authorList>
    </citation>
    <scope>IDENTIFICATION</scope>
</reference>
<dbReference type="PANTHER" id="PTHR12752:SF7">
    <property type="entry name" value="PLECKSTRIN HOMOLOGY DOMAIN-CONTAINING FAMILY A MEMBER 4"/>
    <property type="match status" value="1"/>
</dbReference>
<proteinExistence type="predicted"/>
<dbReference type="CDD" id="cd13248">
    <property type="entry name" value="PH_PEPP1_2_3"/>
    <property type="match status" value="1"/>
</dbReference>
<evidence type="ECO:0000256" key="1">
    <source>
        <dbReference type="ARBA" id="ARBA00004496"/>
    </source>
</evidence>
<dbReference type="STRING" id="7868.ENSCMIP00000034407"/>
<protein>
    <recommendedName>
        <fullName evidence="4">PH domain-containing protein</fullName>
    </recommendedName>
</protein>
<reference evidence="6" key="1">
    <citation type="journal article" date="2006" name="Science">
        <title>Ancient noncoding elements conserved in the human genome.</title>
        <authorList>
            <person name="Venkatesh B."/>
            <person name="Kirkness E.F."/>
            <person name="Loh Y.H."/>
            <person name="Halpern A.L."/>
            <person name="Lee A.P."/>
            <person name="Johnson J."/>
            <person name="Dandona N."/>
            <person name="Viswanathan L.D."/>
            <person name="Tay A."/>
            <person name="Venter J.C."/>
            <person name="Strausberg R.L."/>
            <person name="Brenner S."/>
        </authorList>
    </citation>
    <scope>NUCLEOTIDE SEQUENCE [LARGE SCALE GENOMIC DNA]</scope>
</reference>
<evidence type="ECO:0000256" key="2">
    <source>
        <dbReference type="ARBA" id="ARBA00022490"/>
    </source>
</evidence>
<evidence type="ECO:0000256" key="3">
    <source>
        <dbReference type="ARBA" id="ARBA00022553"/>
    </source>
</evidence>
<reference evidence="6" key="2">
    <citation type="journal article" date="2007" name="PLoS Biol.">
        <title>Survey sequencing and comparative analysis of the elephant shark (Callorhinchus milii) genome.</title>
        <authorList>
            <person name="Venkatesh B."/>
            <person name="Kirkness E.F."/>
            <person name="Loh Y.H."/>
            <person name="Halpern A.L."/>
            <person name="Lee A.P."/>
            <person name="Johnson J."/>
            <person name="Dandona N."/>
            <person name="Viswanathan L.D."/>
            <person name="Tay A."/>
            <person name="Venter J.C."/>
            <person name="Strausberg R.L."/>
            <person name="Brenner S."/>
        </authorList>
    </citation>
    <scope>NUCLEOTIDE SEQUENCE [LARGE SCALE GENOMIC DNA]</scope>
</reference>
<dbReference type="GeneTree" id="ENSGT00940000161121"/>
<evidence type="ECO:0000259" key="4">
    <source>
        <dbReference type="PROSITE" id="PS50003"/>
    </source>
</evidence>
<dbReference type="PROSITE" id="PS50003">
    <property type="entry name" value="PH_DOMAIN"/>
    <property type="match status" value="1"/>
</dbReference>
<reference evidence="6" key="3">
    <citation type="journal article" date="2014" name="Nature">
        <title>Elephant shark genome provides unique insights into gnathostome evolution.</title>
        <authorList>
            <consortium name="International Elephant Shark Genome Sequencing Consortium"/>
            <person name="Venkatesh B."/>
            <person name="Lee A.P."/>
            <person name="Ravi V."/>
            <person name="Maurya A.K."/>
            <person name="Lian M.M."/>
            <person name="Swann J.B."/>
            <person name="Ohta Y."/>
            <person name="Flajnik M.F."/>
            <person name="Sutoh Y."/>
            <person name="Kasahara M."/>
            <person name="Hoon S."/>
            <person name="Gangu V."/>
            <person name="Roy S.W."/>
            <person name="Irimia M."/>
            <person name="Korzh V."/>
            <person name="Kondrychyn I."/>
            <person name="Lim Z.W."/>
            <person name="Tay B.H."/>
            <person name="Tohari S."/>
            <person name="Kong K.W."/>
            <person name="Ho S."/>
            <person name="Lorente-Galdos B."/>
            <person name="Quilez J."/>
            <person name="Marques-Bonet T."/>
            <person name="Raney B.J."/>
            <person name="Ingham P.W."/>
            <person name="Tay A."/>
            <person name="Hillier L.W."/>
            <person name="Minx P."/>
            <person name="Boehm T."/>
            <person name="Wilson R.K."/>
            <person name="Brenner S."/>
            <person name="Warren W.C."/>
        </authorList>
    </citation>
    <scope>NUCLEOTIDE SEQUENCE [LARGE SCALE GENOMIC DNA]</scope>
</reference>
<dbReference type="InParanoid" id="A0A4W3IY02"/>
<dbReference type="GO" id="GO:0016020">
    <property type="term" value="C:membrane"/>
    <property type="evidence" value="ECO:0007669"/>
    <property type="project" value="UniProtKB-ARBA"/>
</dbReference>
<dbReference type="InterPro" id="IPR011993">
    <property type="entry name" value="PH-like_dom_sf"/>
</dbReference>
<dbReference type="GO" id="GO:0005737">
    <property type="term" value="C:cytoplasm"/>
    <property type="evidence" value="ECO:0007669"/>
    <property type="project" value="UniProtKB-SubCell"/>
</dbReference>
<evidence type="ECO:0000313" key="6">
    <source>
        <dbReference type="Proteomes" id="UP000314986"/>
    </source>
</evidence>
<dbReference type="Ensembl" id="ENSCMIT00000034925.1">
    <property type="protein sequence ID" value="ENSCMIP00000034407.1"/>
    <property type="gene ID" value="ENSCMIG00000014605.1"/>
</dbReference>
<reference evidence="5" key="5">
    <citation type="submission" date="2025-09" db="UniProtKB">
        <authorList>
            <consortium name="Ensembl"/>
        </authorList>
    </citation>
    <scope>IDENTIFICATION</scope>
</reference>
<dbReference type="Proteomes" id="UP000314986">
    <property type="component" value="Unassembled WGS sequence"/>
</dbReference>
<dbReference type="Gene3D" id="2.30.29.30">
    <property type="entry name" value="Pleckstrin-homology domain (PH domain)/Phosphotyrosine-binding domain (PTB)"/>
    <property type="match status" value="1"/>
</dbReference>
<keyword evidence="6" id="KW-1185">Reference proteome</keyword>
<dbReference type="InterPro" id="IPR001849">
    <property type="entry name" value="PH_domain"/>
</dbReference>
<accession>A0A4W3IY02</accession>
<dbReference type="SMART" id="SM00233">
    <property type="entry name" value="PH"/>
    <property type="match status" value="1"/>
</dbReference>
<keyword evidence="3" id="KW-0597">Phosphoprotein</keyword>
<organism evidence="5 6">
    <name type="scientific">Callorhinchus milii</name>
    <name type="common">Ghost shark</name>
    <dbReference type="NCBI Taxonomy" id="7868"/>
    <lineage>
        <taxon>Eukaryota</taxon>
        <taxon>Metazoa</taxon>
        <taxon>Chordata</taxon>
        <taxon>Craniata</taxon>
        <taxon>Vertebrata</taxon>
        <taxon>Chondrichthyes</taxon>
        <taxon>Holocephali</taxon>
        <taxon>Chimaeriformes</taxon>
        <taxon>Callorhinchidae</taxon>
        <taxon>Callorhinchus</taxon>
    </lineage>
</organism>
<dbReference type="AlphaFoldDB" id="A0A4W3IY02"/>
<comment type="subcellular location">
    <subcellularLocation>
        <location evidence="1">Cytoplasm</location>
    </subcellularLocation>
</comment>
<sequence>MSEFSERSRSGLSQASSVVTISSISTSLGTQVRDTTPRALHAAPCGFWKDRQSMCHTHTHTRTHTQHTRTHTHNTHAHGPGKLTRLLFCEQNQRTGDGVCVSDPFFFFFAKLPSQTSRAMRKIHSFAKREQSIKRDPNSPVLIRGWLFKQDSAGLKLWKRRWFVLSDFCLFYYRAGEQNILGSIPLPSYDISAADPADRKSRKFSFKAEHPGMRTYHFSADTQEDMSGWVRAMNQSARVESQSR</sequence>
<dbReference type="InterPro" id="IPR040392">
    <property type="entry name" value="PKHA4-7_PH"/>
</dbReference>
<dbReference type="FunFam" id="2.30.29.30:FF:000103">
    <property type="entry name" value="Pleckstrin homology domain-containing family A member 4"/>
    <property type="match status" value="1"/>
</dbReference>
<dbReference type="PANTHER" id="PTHR12752">
    <property type="entry name" value="PHOSPHOINOSITOL 3-PHOSPHATE-BINDING PROTEIN"/>
    <property type="match status" value="1"/>
</dbReference>